<dbReference type="PANTHER" id="PTHR43476">
    <property type="entry name" value="3-(3-HYDROXY-PHENYL)PROPIONATE/3-HYDROXYCINNAMIC ACID HYDROXYLASE"/>
    <property type="match status" value="1"/>
</dbReference>
<dbReference type="PRINTS" id="PR00420">
    <property type="entry name" value="RNGMNOXGNASE"/>
</dbReference>
<evidence type="ECO:0000313" key="5">
    <source>
        <dbReference type="Proteomes" id="UP000621500"/>
    </source>
</evidence>
<reference evidence="4 5" key="1">
    <citation type="submission" date="2021-01" db="EMBL/GenBank/DDBJ databases">
        <title>Whole genome shotgun sequence of Plantactinospora mayteni NBRC 109088.</title>
        <authorList>
            <person name="Komaki H."/>
            <person name="Tamura T."/>
        </authorList>
    </citation>
    <scope>NUCLEOTIDE SEQUENCE [LARGE SCALE GENOMIC DNA]</scope>
    <source>
        <strain evidence="4 5">NBRC 109088</strain>
    </source>
</reference>
<gene>
    <name evidence="4" type="ORF">Pma05_65970</name>
</gene>
<feature type="region of interest" description="Disordered" evidence="2">
    <location>
        <begin position="405"/>
        <end position="448"/>
    </location>
</feature>
<dbReference type="InterPro" id="IPR050631">
    <property type="entry name" value="PheA/TfdB_FAD_monoxygenase"/>
</dbReference>
<keyword evidence="5" id="KW-1185">Reference proteome</keyword>
<dbReference type="InterPro" id="IPR002938">
    <property type="entry name" value="FAD-bd"/>
</dbReference>
<dbReference type="SUPFAM" id="SSF51905">
    <property type="entry name" value="FAD/NAD(P)-binding domain"/>
    <property type="match status" value="1"/>
</dbReference>
<protein>
    <submittedName>
        <fullName evidence="4">Pentachlorophenol monooxygenase</fullName>
    </submittedName>
</protein>
<dbReference type="RefSeq" id="WP_203861353.1">
    <property type="nucleotide sequence ID" value="NZ_BAAAZQ010000021.1"/>
</dbReference>
<feature type="compositionally biased region" description="Low complexity" evidence="2">
    <location>
        <begin position="436"/>
        <end position="448"/>
    </location>
</feature>
<comment type="caution">
    <text evidence="4">The sequence shown here is derived from an EMBL/GenBank/DDBJ whole genome shotgun (WGS) entry which is preliminary data.</text>
</comment>
<accession>A0ABQ4EZJ3</accession>
<dbReference type="Proteomes" id="UP000621500">
    <property type="component" value="Unassembled WGS sequence"/>
</dbReference>
<dbReference type="InterPro" id="IPR036188">
    <property type="entry name" value="FAD/NAD-bd_sf"/>
</dbReference>
<proteinExistence type="predicted"/>
<dbReference type="EMBL" id="BONX01000049">
    <property type="protein sequence ID" value="GIH00025.1"/>
    <property type="molecule type" value="Genomic_DNA"/>
</dbReference>
<sequence length="448" mass="48560">MSMTIPTDVTAPVLVVGAGPVGVTAAAELVRHGVPVVLIEAEPEPKTDWRASTFHPPTLELLGELGIADQMIAEGLVVPRFQHRDRDAGLVAEFDFGLLRDETAYPYRLQLNQQHLVRMLVERLRAAESARLVFGARVLGVREVDGGVAVTVRTGDGETEIHGSHLIGADGANSTVRQTLGIGFAGHTYPERFLIVSTSVDLRELIPGLADVNYVADPREWLFLLHTRESWRAVYPVPVDQPREVALDPATLQTQLQKIAPRSEDYPIVDRQIYNVHQRVASTFRLGNVVIVGDAAHINSPVGGVGLNSGIHDAMDVVRRLVRIRAGADAEAELTAFATLRRRVALDYVQADTHRNTERLKETDPARRRANQDELRAITADPDRHRNWVRRASLLESVRRFGIARLPEPTATAGSPDATGSPEATGSPDATGSTGGAASDRPAPAGAA</sequence>
<evidence type="ECO:0000256" key="1">
    <source>
        <dbReference type="ARBA" id="ARBA00023002"/>
    </source>
</evidence>
<dbReference type="Gene3D" id="3.30.70.2450">
    <property type="match status" value="1"/>
</dbReference>
<feature type="compositionally biased region" description="Polar residues" evidence="2">
    <location>
        <begin position="422"/>
        <end position="432"/>
    </location>
</feature>
<organism evidence="4 5">
    <name type="scientific">Plantactinospora mayteni</name>
    <dbReference type="NCBI Taxonomy" id="566021"/>
    <lineage>
        <taxon>Bacteria</taxon>
        <taxon>Bacillati</taxon>
        <taxon>Actinomycetota</taxon>
        <taxon>Actinomycetes</taxon>
        <taxon>Micromonosporales</taxon>
        <taxon>Micromonosporaceae</taxon>
        <taxon>Plantactinospora</taxon>
    </lineage>
</organism>
<dbReference type="Pfam" id="PF01494">
    <property type="entry name" value="FAD_binding_3"/>
    <property type="match status" value="1"/>
</dbReference>
<dbReference type="PANTHER" id="PTHR43476:SF5">
    <property type="entry name" value="FAD-DEPENDENT MONOOXYGENASE"/>
    <property type="match status" value="1"/>
</dbReference>
<name>A0ABQ4EZJ3_9ACTN</name>
<keyword evidence="4" id="KW-0503">Monooxygenase</keyword>
<evidence type="ECO:0000259" key="3">
    <source>
        <dbReference type="Pfam" id="PF01494"/>
    </source>
</evidence>
<evidence type="ECO:0000256" key="2">
    <source>
        <dbReference type="SAM" id="MobiDB-lite"/>
    </source>
</evidence>
<dbReference type="GO" id="GO:0004497">
    <property type="term" value="F:monooxygenase activity"/>
    <property type="evidence" value="ECO:0007669"/>
    <property type="project" value="UniProtKB-KW"/>
</dbReference>
<evidence type="ECO:0000313" key="4">
    <source>
        <dbReference type="EMBL" id="GIH00025.1"/>
    </source>
</evidence>
<feature type="domain" description="FAD-binding" evidence="3">
    <location>
        <begin position="11"/>
        <end position="350"/>
    </location>
</feature>
<dbReference type="Gene3D" id="3.50.50.60">
    <property type="entry name" value="FAD/NAD(P)-binding domain"/>
    <property type="match status" value="1"/>
</dbReference>
<keyword evidence="1" id="KW-0560">Oxidoreductase</keyword>